<dbReference type="InterPro" id="IPR036651">
    <property type="entry name" value="Gln_synt_N_sf"/>
</dbReference>
<dbReference type="InterPro" id="IPR008146">
    <property type="entry name" value="Gln_synth_cat_dom"/>
</dbReference>
<comment type="similarity">
    <text evidence="2 3">Belongs to the glutamine synthetase family.</text>
</comment>
<dbReference type="GO" id="GO:0006598">
    <property type="term" value="P:polyamine catabolic process"/>
    <property type="evidence" value="ECO:0007669"/>
    <property type="project" value="TreeGrafter"/>
</dbReference>
<dbReference type="InterPro" id="IPR014746">
    <property type="entry name" value="Gln_synth/guanido_kin_cat_dom"/>
</dbReference>
<dbReference type="Pfam" id="PF00120">
    <property type="entry name" value="Gln-synt_C"/>
    <property type="match status" value="1"/>
</dbReference>
<evidence type="ECO:0000313" key="5">
    <source>
        <dbReference type="EMBL" id="ABV39690.1"/>
    </source>
</evidence>
<dbReference type="PROSITE" id="PS51987">
    <property type="entry name" value="GS_CATALYTIC"/>
    <property type="match status" value="1"/>
</dbReference>
<dbReference type="KEGG" id="spe:Spro_0584"/>
<protein>
    <submittedName>
        <fullName evidence="5">Glutamine synthetase catalytic region</fullName>
    </submittedName>
</protein>
<dbReference type="HOGENOM" id="CLU_017290_0_0_6"/>
<gene>
    <name evidence="5" type="ordered locus">Spro_0584</name>
</gene>
<dbReference type="SUPFAM" id="SSF55931">
    <property type="entry name" value="Glutamine synthetase/guanido kinase"/>
    <property type="match status" value="1"/>
</dbReference>
<feature type="domain" description="GS catalytic" evidence="4">
    <location>
        <begin position="144"/>
        <end position="465"/>
    </location>
</feature>
<accession>A8G9A0</accession>
<sequence>MASRDGCFMYSNIIGFNPMLADITAAQPRPFGKEVEQYLQRYPDTEHVDIYLNDLNGQFRGKRLPVAELFGLEKGCYFPLSIYAMDLAGQVIEESGLGQQTGEPDRLCLPVPGTLRPCARDPQHHAQLLLTMKNAEGEACELEPRVVLQQILKRLQAKGYYPVIAAELEFYLHDPQQQPAVAGQCPTQSFSVDAPERHHALLNDIEHQARLQALPLTGVVAEAASGQYELNLHHSARVLEACDQVLALKRLTRQIAEKHHQHACFMAKPCAQSAGSGLHFHISLQDEQGNNLLTGAPGELSDNMQQAMAGMLALMPASMAILAPNVNAFRRFRPGMHVPLRASWGHNNRTVALRLPCADSANQRIEYRLAGADANPYLAVAIILGGLLHGLEQPLPLPPSTNGYENDSAAPLPLNQREALTLFRRCQPLRELLGPAFCTLWYTCKTAELRRFEGQVTAAEVSWML</sequence>
<dbReference type="EMBL" id="CP000826">
    <property type="protein sequence ID" value="ABV39690.1"/>
    <property type="molecule type" value="Genomic_DNA"/>
</dbReference>
<dbReference type="PANTHER" id="PTHR43785">
    <property type="entry name" value="GAMMA-GLUTAMYLPUTRESCINE SYNTHETASE"/>
    <property type="match status" value="1"/>
</dbReference>
<reference evidence="5" key="1">
    <citation type="submission" date="2007-09" db="EMBL/GenBank/DDBJ databases">
        <title>Complete sequence of chromosome of Serratia proteamaculans 568.</title>
        <authorList>
            <consortium name="US DOE Joint Genome Institute"/>
            <person name="Copeland A."/>
            <person name="Lucas S."/>
            <person name="Lapidus A."/>
            <person name="Barry K."/>
            <person name="Glavina del Rio T."/>
            <person name="Dalin E."/>
            <person name="Tice H."/>
            <person name="Pitluck S."/>
            <person name="Chain P."/>
            <person name="Malfatti S."/>
            <person name="Shin M."/>
            <person name="Vergez L."/>
            <person name="Schmutz J."/>
            <person name="Larimer F."/>
            <person name="Land M."/>
            <person name="Hauser L."/>
            <person name="Kyrpides N."/>
            <person name="Kim E."/>
            <person name="Taghavi S."/>
            <person name="Newman L."/>
            <person name="Vangronsveld J."/>
            <person name="van der Lelie D."/>
            <person name="Richardson P."/>
        </authorList>
    </citation>
    <scope>NUCLEOTIDE SEQUENCE [LARGE SCALE GENOMIC DNA]</scope>
    <source>
        <strain evidence="5">568</strain>
    </source>
</reference>
<dbReference type="AlphaFoldDB" id="A8G9A0"/>
<proteinExistence type="inferred from homology"/>
<dbReference type="Gene3D" id="3.30.590.10">
    <property type="entry name" value="Glutamine synthetase/guanido kinase, catalytic domain"/>
    <property type="match status" value="1"/>
</dbReference>
<dbReference type="PANTHER" id="PTHR43785:SF12">
    <property type="entry name" value="TYPE-1 GLUTAMINE SYNTHETASE 2"/>
    <property type="match status" value="1"/>
</dbReference>
<keyword evidence="1" id="KW-0436">Ligase</keyword>
<dbReference type="GO" id="GO:0006542">
    <property type="term" value="P:glutamine biosynthetic process"/>
    <property type="evidence" value="ECO:0007669"/>
    <property type="project" value="InterPro"/>
</dbReference>
<organism evidence="5">
    <name type="scientific">Serratia proteamaculans (strain 568)</name>
    <dbReference type="NCBI Taxonomy" id="399741"/>
    <lineage>
        <taxon>Bacteria</taxon>
        <taxon>Pseudomonadati</taxon>
        <taxon>Pseudomonadota</taxon>
        <taxon>Gammaproteobacteria</taxon>
        <taxon>Enterobacterales</taxon>
        <taxon>Yersiniaceae</taxon>
        <taxon>Serratia</taxon>
    </lineage>
</organism>
<evidence type="ECO:0000256" key="2">
    <source>
        <dbReference type="PROSITE-ProRule" id="PRU01331"/>
    </source>
</evidence>
<name>A8G9A0_SERP5</name>
<dbReference type="STRING" id="399741.Spro_0584"/>
<dbReference type="SUPFAM" id="SSF54368">
    <property type="entry name" value="Glutamine synthetase, N-terminal domain"/>
    <property type="match status" value="1"/>
</dbReference>
<evidence type="ECO:0000256" key="3">
    <source>
        <dbReference type="RuleBase" id="RU000384"/>
    </source>
</evidence>
<evidence type="ECO:0000259" key="4">
    <source>
        <dbReference type="PROSITE" id="PS51987"/>
    </source>
</evidence>
<dbReference type="GO" id="GO:0004356">
    <property type="term" value="F:glutamine synthetase activity"/>
    <property type="evidence" value="ECO:0007669"/>
    <property type="project" value="InterPro"/>
</dbReference>
<dbReference type="eggNOG" id="COG0174">
    <property type="taxonomic scope" value="Bacteria"/>
</dbReference>
<dbReference type="SMART" id="SM01230">
    <property type="entry name" value="Gln-synt_C"/>
    <property type="match status" value="1"/>
</dbReference>
<evidence type="ECO:0000256" key="1">
    <source>
        <dbReference type="ARBA" id="ARBA00022598"/>
    </source>
</evidence>